<comment type="caution">
    <text evidence="2">The sequence shown here is derived from an EMBL/GenBank/DDBJ whole genome shotgun (WGS) entry which is preliminary data.</text>
</comment>
<evidence type="ECO:0000313" key="2">
    <source>
        <dbReference type="EMBL" id="CAJ1407804.1"/>
    </source>
</evidence>
<organism evidence="2 3">
    <name type="scientific">Effrenium voratum</name>
    <dbReference type="NCBI Taxonomy" id="2562239"/>
    <lineage>
        <taxon>Eukaryota</taxon>
        <taxon>Sar</taxon>
        <taxon>Alveolata</taxon>
        <taxon>Dinophyceae</taxon>
        <taxon>Suessiales</taxon>
        <taxon>Symbiodiniaceae</taxon>
        <taxon>Effrenium</taxon>
    </lineage>
</organism>
<keyword evidence="1" id="KW-0472">Membrane</keyword>
<accession>A0AA36JLG8</accession>
<keyword evidence="3" id="KW-1185">Reference proteome</keyword>
<dbReference type="Proteomes" id="UP001178507">
    <property type="component" value="Unassembled WGS sequence"/>
</dbReference>
<feature type="transmembrane region" description="Helical" evidence="1">
    <location>
        <begin position="12"/>
        <end position="32"/>
    </location>
</feature>
<name>A0AA36JLG8_9DINO</name>
<evidence type="ECO:0000313" key="3">
    <source>
        <dbReference type="Proteomes" id="UP001178507"/>
    </source>
</evidence>
<protein>
    <submittedName>
        <fullName evidence="2">Uncharacterized protein</fullName>
    </submittedName>
</protein>
<keyword evidence="1" id="KW-0812">Transmembrane</keyword>
<dbReference type="AlphaFoldDB" id="A0AA36JLG8"/>
<proteinExistence type="predicted"/>
<sequence>MGLDDDDMNVTYAAPLIVLAMGLFMTNLQGYFQEKVEEPGLARAAVMDLDIPFLLWQHGREICSEKPPPAWGRLKLRQALGRGIPLSMVSFYLASRHVVEAPVCQLSMSVGRPLLEDKAFKETGKTTELLKLLQDQEDVCSLDLPFGLKLGCETRKALNQTDLVTVLQRSTVWPYDFSENMHLADEALWKAGRCQLSRWQAVPVPNAPERPEDNNLCGYEACVDPTPPEGQMQIFNQFTYLALVEKIKRSEALETSVRSFVSRLVGGGAVLAHVVPWNVIADIISGHIVNSDLAMALGC</sequence>
<gene>
    <name evidence="2" type="ORF">EVOR1521_LOCUS29413</name>
</gene>
<reference evidence="2" key="1">
    <citation type="submission" date="2023-08" db="EMBL/GenBank/DDBJ databases">
        <authorList>
            <person name="Chen Y."/>
            <person name="Shah S."/>
            <person name="Dougan E. K."/>
            <person name="Thang M."/>
            <person name="Chan C."/>
        </authorList>
    </citation>
    <scope>NUCLEOTIDE SEQUENCE</scope>
</reference>
<evidence type="ECO:0000256" key="1">
    <source>
        <dbReference type="SAM" id="Phobius"/>
    </source>
</evidence>
<dbReference type="EMBL" id="CAUJNA010003691">
    <property type="protein sequence ID" value="CAJ1407804.1"/>
    <property type="molecule type" value="Genomic_DNA"/>
</dbReference>
<keyword evidence="1" id="KW-1133">Transmembrane helix</keyword>